<dbReference type="PATRIC" id="fig|263475.3.peg.4577"/>
<accession>A0A0M0LFM8</accession>
<dbReference type="AlphaFoldDB" id="A0A0M0LFM8"/>
<proteinExistence type="predicted"/>
<reference evidence="2" key="1">
    <citation type="submission" date="2015-08" db="EMBL/GenBank/DDBJ databases">
        <title>Fjat-10028 dsm 16317.</title>
        <authorList>
            <person name="Liu B."/>
            <person name="Wang J."/>
            <person name="Zhu Y."/>
            <person name="Liu G."/>
            <person name="Chen Q."/>
            <person name="Chen Z."/>
            <person name="Lan J."/>
            <person name="Che J."/>
            <person name="Ge C."/>
            <person name="Shi H."/>
            <person name="Pan Z."/>
            <person name="Liu X."/>
        </authorList>
    </citation>
    <scope>NUCLEOTIDE SEQUENCE [LARGE SCALE GENOMIC DNA]</scope>
    <source>
        <strain evidence="2">DSM 16317</strain>
    </source>
</reference>
<dbReference type="RefSeq" id="WP_053418075.1">
    <property type="nucleotide sequence ID" value="NZ_LILB01000005.1"/>
</dbReference>
<evidence type="ECO:0000313" key="2">
    <source>
        <dbReference type="Proteomes" id="UP000036867"/>
    </source>
</evidence>
<name>A0A0M0LFM8_9BACL</name>
<protein>
    <submittedName>
        <fullName evidence="1">Fe-S oxidoreductase</fullName>
    </submittedName>
</protein>
<keyword evidence="2" id="KW-1185">Reference proteome</keyword>
<evidence type="ECO:0000313" key="1">
    <source>
        <dbReference type="EMBL" id="KOO49900.1"/>
    </source>
</evidence>
<sequence length="236" mass="27519">MGTLSKDQRQQLNAYSVYTDEPSTILFRLDQLHDDSFLPDFMNVMYAISGVTSETTAISYFTKRYGMFIAMQFYMLSTYDEVWDSDVSSIHFGARQEFGRTALCTYIKEDDWRVVDDSEREEVIARILLTQCHEIIQQLRKITSVSPLMLWENIFGYMLWHFHTLLSNPGTEDQARIDLDILEDDNVWSKFLKHSQFAKYTGGQHPSKLINRPVRKTCCFSKDVPGWLQCGFCPLK</sequence>
<organism evidence="1 2">
    <name type="scientific">Viridibacillus arvi</name>
    <dbReference type="NCBI Taxonomy" id="263475"/>
    <lineage>
        <taxon>Bacteria</taxon>
        <taxon>Bacillati</taxon>
        <taxon>Bacillota</taxon>
        <taxon>Bacilli</taxon>
        <taxon>Bacillales</taxon>
        <taxon>Caryophanaceae</taxon>
        <taxon>Viridibacillus</taxon>
    </lineage>
</organism>
<dbReference type="EMBL" id="LILB01000005">
    <property type="protein sequence ID" value="KOO49900.1"/>
    <property type="molecule type" value="Genomic_DNA"/>
</dbReference>
<dbReference type="Proteomes" id="UP000036867">
    <property type="component" value="Unassembled WGS sequence"/>
</dbReference>
<dbReference type="GeneID" id="301137684"/>
<gene>
    <name evidence="1" type="ORF">AMD00_16450</name>
</gene>
<comment type="caution">
    <text evidence="1">The sequence shown here is derived from an EMBL/GenBank/DDBJ whole genome shotgun (WGS) entry which is preliminary data.</text>
</comment>
<dbReference type="STRING" id="263475.AMD00_16450"/>
<dbReference type="OrthoDB" id="2962087at2"/>